<dbReference type="AlphaFoldDB" id="A0AAJ8KRN7"/>
<dbReference type="PROSITE" id="PS50048">
    <property type="entry name" value="ZN2_CY6_FUNGAL_2"/>
    <property type="match status" value="1"/>
</dbReference>
<dbReference type="GeneID" id="28969365"/>
<evidence type="ECO:0000256" key="3">
    <source>
        <dbReference type="SAM" id="MobiDB-lite"/>
    </source>
</evidence>
<dbReference type="RefSeq" id="XP_065825280.1">
    <property type="nucleotide sequence ID" value="XM_065969208.1"/>
</dbReference>
<dbReference type="PANTHER" id="PTHR31001:SF87">
    <property type="entry name" value="COL-21"/>
    <property type="match status" value="1"/>
</dbReference>
<dbReference type="GO" id="GO:0000981">
    <property type="term" value="F:DNA-binding transcription factor activity, RNA polymerase II-specific"/>
    <property type="evidence" value="ECO:0007669"/>
    <property type="project" value="InterPro"/>
</dbReference>
<dbReference type="InterPro" id="IPR001138">
    <property type="entry name" value="Zn2Cys6_DnaBD"/>
</dbReference>
<dbReference type="PANTHER" id="PTHR31001">
    <property type="entry name" value="UNCHARACTERIZED TRANSCRIPTIONAL REGULATORY PROTEIN"/>
    <property type="match status" value="1"/>
</dbReference>
<dbReference type="KEGG" id="kdj:28969365"/>
<feature type="compositionally biased region" description="Polar residues" evidence="3">
    <location>
        <begin position="56"/>
        <end position="84"/>
    </location>
</feature>
<dbReference type="Pfam" id="PF00172">
    <property type="entry name" value="Zn_clus"/>
    <property type="match status" value="1"/>
</dbReference>
<feature type="compositionally biased region" description="Polar residues" evidence="3">
    <location>
        <begin position="499"/>
        <end position="513"/>
    </location>
</feature>
<dbReference type="GO" id="GO:0005634">
    <property type="term" value="C:nucleus"/>
    <property type="evidence" value="ECO:0007669"/>
    <property type="project" value="UniProtKB-SubCell"/>
</dbReference>
<accession>A0AAJ8KRN7</accession>
<dbReference type="GO" id="GO:0008270">
    <property type="term" value="F:zinc ion binding"/>
    <property type="evidence" value="ECO:0007669"/>
    <property type="project" value="InterPro"/>
</dbReference>
<feature type="region of interest" description="Disordered" evidence="3">
    <location>
        <begin position="1"/>
        <end position="23"/>
    </location>
</feature>
<reference evidence="5" key="1">
    <citation type="submission" date="2013-07" db="EMBL/GenBank/DDBJ databases">
        <authorList>
            <consortium name="The Broad Institute Genome Sequencing Platform"/>
            <person name="Cuomo C."/>
            <person name="Litvintseva A."/>
            <person name="Chen Y."/>
            <person name="Heitman J."/>
            <person name="Sun S."/>
            <person name="Springer D."/>
            <person name="Dromer F."/>
            <person name="Young S.K."/>
            <person name="Zeng Q."/>
            <person name="Gargeya S."/>
            <person name="Fitzgerald M."/>
            <person name="Abouelleil A."/>
            <person name="Alvarado L."/>
            <person name="Berlin A.M."/>
            <person name="Chapman S.B."/>
            <person name="Dewar J."/>
            <person name="Goldberg J."/>
            <person name="Griggs A."/>
            <person name="Gujja S."/>
            <person name="Hansen M."/>
            <person name="Howarth C."/>
            <person name="Imamovic A."/>
            <person name="Larimer J."/>
            <person name="McCowan C."/>
            <person name="Murphy C."/>
            <person name="Pearson M."/>
            <person name="Priest M."/>
            <person name="Roberts A."/>
            <person name="Saif S."/>
            <person name="Shea T."/>
            <person name="Sykes S."/>
            <person name="Wortman J."/>
            <person name="Nusbaum C."/>
            <person name="Birren B."/>
        </authorList>
    </citation>
    <scope>NUCLEOTIDE SEQUENCE</scope>
    <source>
        <strain evidence="5">CBS 10117</strain>
    </source>
</reference>
<name>A0AAJ8KRN7_9TREE</name>
<dbReference type="InterPro" id="IPR036864">
    <property type="entry name" value="Zn2-C6_fun-type_DNA-bd_sf"/>
</dbReference>
<feature type="region of interest" description="Disordered" evidence="3">
    <location>
        <begin position="481"/>
        <end position="513"/>
    </location>
</feature>
<comment type="subcellular location">
    <subcellularLocation>
        <location evidence="1">Nucleus</location>
    </subcellularLocation>
</comment>
<keyword evidence="6" id="KW-1185">Reference proteome</keyword>
<keyword evidence="2" id="KW-0539">Nucleus</keyword>
<dbReference type="CDD" id="cd12148">
    <property type="entry name" value="fungal_TF_MHR"/>
    <property type="match status" value="1"/>
</dbReference>
<reference evidence="5" key="2">
    <citation type="submission" date="2024-02" db="EMBL/GenBank/DDBJ databases">
        <title>Comparative genomics of Cryptococcus and Kwoniella reveals pathogenesis evolution and contrasting modes of karyotype evolution via chromosome fusion or intercentromeric recombination.</title>
        <authorList>
            <person name="Coelho M.A."/>
            <person name="David-Palma M."/>
            <person name="Shea T."/>
            <person name="Bowers K."/>
            <person name="McGinley-Smith S."/>
            <person name="Mohammad A.W."/>
            <person name="Gnirke A."/>
            <person name="Yurkov A.M."/>
            <person name="Nowrousian M."/>
            <person name="Sun S."/>
            <person name="Cuomo C.A."/>
            <person name="Heitman J."/>
        </authorList>
    </citation>
    <scope>NUCLEOTIDE SEQUENCE</scope>
    <source>
        <strain evidence="5">CBS 10117</strain>
    </source>
</reference>
<proteinExistence type="predicted"/>
<feature type="region of interest" description="Disordered" evidence="3">
    <location>
        <begin position="56"/>
        <end position="95"/>
    </location>
</feature>
<evidence type="ECO:0000256" key="2">
    <source>
        <dbReference type="ARBA" id="ARBA00023242"/>
    </source>
</evidence>
<protein>
    <recommendedName>
        <fullName evidence="4">Zn(2)-C6 fungal-type domain-containing protein</fullName>
    </recommendedName>
</protein>
<dbReference type="SUPFAM" id="SSF57701">
    <property type="entry name" value="Zn2/Cys6 DNA-binding domain"/>
    <property type="match status" value="1"/>
</dbReference>
<dbReference type="EMBL" id="CP144536">
    <property type="protein sequence ID" value="WWC63044.1"/>
    <property type="molecule type" value="Genomic_DNA"/>
</dbReference>
<dbReference type="InterPro" id="IPR050613">
    <property type="entry name" value="Sec_Metabolite_Reg"/>
</dbReference>
<evidence type="ECO:0000313" key="6">
    <source>
        <dbReference type="Proteomes" id="UP000078595"/>
    </source>
</evidence>
<evidence type="ECO:0000259" key="4">
    <source>
        <dbReference type="PROSITE" id="PS50048"/>
    </source>
</evidence>
<gene>
    <name evidence="5" type="ORF">I303_105643</name>
</gene>
<sequence>MPTSDPMQSAEETKRKPKRKRAAYSCTECTKAKAKCDRRQPCTRCVQRNVPANLSNTQRVNAQPSSPNAHESISPQVIADSSTEPRSRQRRGYVTGGRYYGPSAMSYVGDGSALDIMRALDVPDPETPENTQAGDKRPPRALVDILQELPPKSLCDELVRLYFLHINLVIHQLPLISIVLAISALSAPLHTLGIDSSLPLARSAEKRMAKANELFHCSRRASAYSDGLVQGRGDIMLVMSDLLTVRYLILVRRAPDALPSLGSAIFRAQALGLHRHGKLSGDVTADEAQERRLIWRIAEEVYQLTEPAYNVIESIDKELEQWAGSLPPLLSLRSYGQEDEFTYPHEAMQVHRQFATVEYNFARICLHRPYLTRPDPSRIYARSRQVCLQAALDDLWTRANFCTPGMENLSVGSYRVTNSLIILGITLLNNPTADTLKTINQCLASFVAARKGNSNLLDNVKIKEIAMIEVLRNKADSSLTTFNSPVGSPQRVQPDLTVSDPSNTIPTDPSGLSTDPTLQTMFDQFWGSQVTNDLYGEPFDNLGGERGGLSHENFNALMESLGAGQGGMWGTDGYIGATLLDDNA</sequence>
<evidence type="ECO:0000313" key="5">
    <source>
        <dbReference type="EMBL" id="WWC63044.1"/>
    </source>
</evidence>
<feature type="compositionally biased region" description="Polar residues" evidence="3">
    <location>
        <begin position="481"/>
        <end position="491"/>
    </location>
</feature>
<evidence type="ECO:0000256" key="1">
    <source>
        <dbReference type="ARBA" id="ARBA00004123"/>
    </source>
</evidence>
<dbReference type="CDD" id="cd00067">
    <property type="entry name" value="GAL4"/>
    <property type="match status" value="1"/>
</dbReference>
<dbReference type="Gene3D" id="4.10.240.10">
    <property type="entry name" value="Zn(2)-C6 fungal-type DNA-binding domain"/>
    <property type="match status" value="1"/>
</dbReference>
<feature type="domain" description="Zn(2)-C6 fungal-type" evidence="4">
    <location>
        <begin position="25"/>
        <end position="54"/>
    </location>
</feature>
<dbReference type="Proteomes" id="UP000078595">
    <property type="component" value="Chromosome 7"/>
</dbReference>
<organism evidence="5 6">
    <name type="scientific">Kwoniella dejecticola CBS 10117</name>
    <dbReference type="NCBI Taxonomy" id="1296121"/>
    <lineage>
        <taxon>Eukaryota</taxon>
        <taxon>Fungi</taxon>
        <taxon>Dikarya</taxon>
        <taxon>Basidiomycota</taxon>
        <taxon>Agaricomycotina</taxon>
        <taxon>Tremellomycetes</taxon>
        <taxon>Tremellales</taxon>
        <taxon>Cryptococcaceae</taxon>
        <taxon>Kwoniella</taxon>
    </lineage>
</organism>